<accession>A0AAN6KV88</accession>
<keyword evidence="4" id="KW-1185">Reference proteome</keyword>
<dbReference type="Proteomes" id="UP001175353">
    <property type="component" value="Unassembled WGS sequence"/>
</dbReference>
<feature type="region of interest" description="Disordered" evidence="1">
    <location>
        <begin position="153"/>
        <end position="247"/>
    </location>
</feature>
<evidence type="ECO:0000259" key="2">
    <source>
        <dbReference type="Pfam" id="PF24494"/>
    </source>
</evidence>
<reference evidence="3" key="1">
    <citation type="submission" date="2023-06" db="EMBL/GenBank/DDBJ databases">
        <title>Black Yeasts Isolated from many extreme environments.</title>
        <authorList>
            <person name="Coleine C."/>
            <person name="Stajich J.E."/>
            <person name="Selbmann L."/>
        </authorList>
    </citation>
    <scope>NUCLEOTIDE SEQUENCE</scope>
    <source>
        <strain evidence="3">CCFEE 5200</strain>
    </source>
</reference>
<evidence type="ECO:0000313" key="4">
    <source>
        <dbReference type="Proteomes" id="UP001175353"/>
    </source>
</evidence>
<feature type="compositionally biased region" description="Basic residues" evidence="1">
    <location>
        <begin position="1"/>
        <end position="11"/>
    </location>
</feature>
<gene>
    <name evidence="3" type="ORF">LTR91_004376</name>
</gene>
<protein>
    <recommendedName>
        <fullName evidence="2">DUF7587 domain-containing protein</fullName>
    </recommendedName>
</protein>
<proteinExistence type="predicted"/>
<evidence type="ECO:0000256" key="1">
    <source>
        <dbReference type="SAM" id="MobiDB-lite"/>
    </source>
</evidence>
<sequence>MPNNKPRKVRRPPTATNKWDSQQRTTLHVLCTPFNNLGWPLVTKAFGVLFKEHLQSRGLPNGLPEKALRAQYREHRFKPAVWASICADPATDEEWRRRNELTTRIRAVLNVIETGAPPPVAGLAGRRRQSALDIVEEAPRTPTKRLSHFEHAEPTAKRMKTISNRTRSNASPDFAGALTNTSPASSVAEQPSTRRAVNDNMSGTGPSTSVAVSVRVAVNGRHSARVQPTEPPTSTPKTPRKSPRSEQQLQEYARLNAPTLKLTADEIARTKLPLLPVPDALAHPPASGLLYRYWDENSYGRNSETGFVAGRFMHNNLTPRPAPRANEMDDTDIENHLDRNKVASPFCSASNCLLWIMRLALHEARNDAKQGKITLVDVEALPAGSVYHVKPFHKRIKSRYCFKNGAWRYCGTHEFIIWHEIPRKAIIHTFAIVDLLDACDTTPAFAAMLRVDTVGRNLAALKTTTVARLEEAGIALTPETVTVIARLCKFVGLTARSPLKQLEHLVTDIIQGWRLLISPLSPAEWTSLANTFTHVLCGRSSVPTLERNLQLQMAFLHAVKGGLGEFNMMFDPILIRRMQKKACIVGLEDPRGIVMASVASAEAAVGEYEREQEARYAEAIGARRLLASETAERLVLESDVESSSGADLNGDAVDRADEVDGEDDEEIMYDEDMVGL</sequence>
<dbReference type="AlphaFoldDB" id="A0AAN6KV88"/>
<feature type="compositionally biased region" description="Low complexity" evidence="1">
    <location>
        <begin position="209"/>
        <end position="218"/>
    </location>
</feature>
<comment type="caution">
    <text evidence="3">The sequence shown here is derived from an EMBL/GenBank/DDBJ whole genome shotgun (WGS) entry which is preliminary data.</text>
</comment>
<dbReference type="InterPro" id="IPR056009">
    <property type="entry name" value="DUF7587"/>
</dbReference>
<dbReference type="EMBL" id="JAUJLE010000025">
    <property type="protein sequence ID" value="KAK1004298.1"/>
    <property type="molecule type" value="Genomic_DNA"/>
</dbReference>
<feature type="compositionally biased region" description="Polar residues" evidence="1">
    <location>
        <begin position="161"/>
        <end position="171"/>
    </location>
</feature>
<feature type="region of interest" description="Disordered" evidence="1">
    <location>
        <begin position="1"/>
        <end position="20"/>
    </location>
</feature>
<dbReference type="Pfam" id="PF24494">
    <property type="entry name" value="DUF7587"/>
    <property type="match status" value="1"/>
</dbReference>
<organism evidence="3 4">
    <name type="scientific">Friedmanniomyces endolithicus</name>
    <dbReference type="NCBI Taxonomy" id="329885"/>
    <lineage>
        <taxon>Eukaryota</taxon>
        <taxon>Fungi</taxon>
        <taxon>Dikarya</taxon>
        <taxon>Ascomycota</taxon>
        <taxon>Pezizomycotina</taxon>
        <taxon>Dothideomycetes</taxon>
        <taxon>Dothideomycetidae</taxon>
        <taxon>Mycosphaerellales</taxon>
        <taxon>Teratosphaeriaceae</taxon>
        <taxon>Friedmanniomyces</taxon>
    </lineage>
</organism>
<feature type="region of interest" description="Disordered" evidence="1">
    <location>
        <begin position="638"/>
        <end position="663"/>
    </location>
</feature>
<evidence type="ECO:0000313" key="3">
    <source>
        <dbReference type="EMBL" id="KAK1004298.1"/>
    </source>
</evidence>
<feature type="compositionally biased region" description="Polar residues" evidence="1">
    <location>
        <begin position="178"/>
        <end position="208"/>
    </location>
</feature>
<name>A0AAN6KV88_9PEZI</name>
<feature type="domain" description="DUF7587" evidence="2">
    <location>
        <begin position="287"/>
        <end position="435"/>
    </location>
</feature>